<dbReference type="RefSeq" id="WP_161699390.1">
    <property type="nucleotide sequence ID" value="NZ_JAAAMU010000007.1"/>
</dbReference>
<comment type="caution">
    <text evidence="3">The sequence shown here is derived from an EMBL/GenBank/DDBJ whole genome shotgun (WGS) entry which is preliminary data.</text>
</comment>
<dbReference type="OrthoDB" id="2781053at2"/>
<dbReference type="SUPFAM" id="SSF55383">
    <property type="entry name" value="Copper amine oxidase, domain N"/>
    <property type="match status" value="1"/>
</dbReference>
<dbReference type="InterPro" id="IPR012854">
    <property type="entry name" value="Cu_amine_oxidase-like_N"/>
</dbReference>
<dbReference type="AlphaFoldDB" id="A0A7X4YRS5"/>
<gene>
    <name evidence="3" type="ORF">GT003_15705</name>
</gene>
<evidence type="ECO:0000313" key="4">
    <source>
        <dbReference type="Proteomes" id="UP000558113"/>
    </source>
</evidence>
<protein>
    <recommendedName>
        <fullName evidence="2">Copper amine oxidase-like N-terminal domain-containing protein</fullName>
    </recommendedName>
</protein>
<keyword evidence="1" id="KW-0732">Signal</keyword>
<evidence type="ECO:0000259" key="2">
    <source>
        <dbReference type="Pfam" id="PF07833"/>
    </source>
</evidence>
<keyword evidence="4" id="KW-1185">Reference proteome</keyword>
<dbReference type="InterPro" id="IPR036582">
    <property type="entry name" value="Mao_N_sf"/>
</dbReference>
<accession>A0A7X4YRS5</accession>
<proteinExistence type="predicted"/>
<dbReference type="Proteomes" id="UP000558113">
    <property type="component" value="Unassembled WGS sequence"/>
</dbReference>
<organism evidence="3 4">
    <name type="scientific">Paenibacillus sacheonensis</name>
    <dbReference type="NCBI Taxonomy" id="742054"/>
    <lineage>
        <taxon>Bacteria</taxon>
        <taxon>Bacillati</taxon>
        <taxon>Bacillota</taxon>
        <taxon>Bacilli</taxon>
        <taxon>Bacillales</taxon>
        <taxon>Paenibacillaceae</taxon>
        <taxon>Paenibacillus</taxon>
    </lineage>
</organism>
<feature type="domain" description="Copper amine oxidase-like N-terminal" evidence="2">
    <location>
        <begin position="111"/>
        <end position="145"/>
    </location>
</feature>
<feature type="domain" description="Copper amine oxidase-like N-terminal" evidence="2">
    <location>
        <begin position="58"/>
        <end position="96"/>
    </location>
</feature>
<sequence>MIRHKHIRTGLLAALTLVPALPLAQAHAETPAPSAHTSVQFQLGSKYYTDRTGKHALATAPYLNATGLTMVPLRALAESLSAGVVWNQAKHAATVTGAPFGTITISSFENKGGVLFVPVRTIASQMGADVGWDSASHAVTLSRKNLGQTFRYDFSQGDDGWKGGFADLPVDYDPAIYDLKYDRELLPLEGGANKTNYGLKLQGSNRSDDLFMFLTKKVEGLEPNTEYGGNVTFTLYTNQDGGGIGVGGAPAESVYLKAGIIGTEPQAVKSGEAGSEFYRMNIDKGNQATDGANVKIVGNVAKPDASKPGYQPVKFECTATAKTNAKGELFLLIGTDSGYEGISTFYFDDFSLTVAKK</sequence>
<dbReference type="Gene3D" id="2.60.120.260">
    <property type="entry name" value="Galactose-binding domain-like"/>
    <property type="match status" value="1"/>
</dbReference>
<feature type="chain" id="PRO_5030614668" description="Copper amine oxidase-like N-terminal domain-containing protein" evidence="1">
    <location>
        <begin position="29"/>
        <end position="357"/>
    </location>
</feature>
<name>A0A7X4YRS5_9BACL</name>
<dbReference type="Pfam" id="PF07833">
    <property type="entry name" value="Cu_amine_oxidN1"/>
    <property type="match status" value="2"/>
</dbReference>
<evidence type="ECO:0000313" key="3">
    <source>
        <dbReference type="EMBL" id="NBC70446.1"/>
    </source>
</evidence>
<reference evidence="3 4" key="1">
    <citation type="submission" date="2020-01" db="EMBL/GenBank/DDBJ databases">
        <title>Paenibacillus soybeanensis sp. nov. isolated from the nodules of soybean (Glycine max(L.) Merr).</title>
        <authorList>
            <person name="Wang H."/>
        </authorList>
    </citation>
    <scope>NUCLEOTIDE SEQUENCE [LARGE SCALE GENOMIC DNA]</scope>
    <source>
        <strain evidence="3 4">DSM 23054</strain>
    </source>
</reference>
<dbReference type="EMBL" id="JAAAMU010000007">
    <property type="protein sequence ID" value="NBC70446.1"/>
    <property type="molecule type" value="Genomic_DNA"/>
</dbReference>
<evidence type="ECO:0000256" key="1">
    <source>
        <dbReference type="SAM" id="SignalP"/>
    </source>
</evidence>
<feature type="signal peptide" evidence="1">
    <location>
        <begin position="1"/>
        <end position="28"/>
    </location>
</feature>